<dbReference type="SMART" id="SM00248">
    <property type="entry name" value="ANK"/>
    <property type="match status" value="3"/>
</dbReference>
<dbReference type="SUPFAM" id="SSF48403">
    <property type="entry name" value="Ankyrin repeat"/>
    <property type="match status" value="1"/>
</dbReference>
<gene>
    <name evidence="4" type="ORF">K505DRAFT_195721</name>
</gene>
<evidence type="ECO:0000313" key="4">
    <source>
        <dbReference type="EMBL" id="KAF2787347.1"/>
    </source>
</evidence>
<dbReference type="PROSITE" id="PS50297">
    <property type="entry name" value="ANK_REP_REGION"/>
    <property type="match status" value="2"/>
</dbReference>
<evidence type="ECO:0000256" key="2">
    <source>
        <dbReference type="ARBA" id="ARBA00023043"/>
    </source>
</evidence>
<sequence length="91" mass="10090">LEGRTLLHVAALTGTVGIVQSLLDEGMDVNQKDVKGWSAIHYAALSESPDNLKILLPKWRPEQPEPNRWSPLHLACQRNRPEALDLLTQAG</sequence>
<evidence type="ECO:0000313" key="5">
    <source>
        <dbReference type="Proteomes" id="UP000799757"/>
    </source>
</evidence>
<dbReference type="GO" id="GO:0085020">
    <property type="term" value="P:protein K6-linked ubiquitination"/>
    <property type="evidence" value="ECO:0007669"/>
    <property type="project" value="TreeGrafter"/>
</dbReference>
<dbReference type="InterPro" id="IPR002110">
    <property type="entry name" value="Ankyrin_rpt"/>
</dbReference>
<keyword evidence="1" id="KW-0677">Repeat</keyword>
<feature type="non-terminal residue" evidence="4">
    <location>
        <position position="1"/>
    </location>
</feature>
<proteinExistence type="predicted"/>
<evidence type="ECO:0000256" key="1">
    <source>
        <dbReference type="ARBA" id="ARBA00022737"/>
    </source>
</evidence>
<dbReference type="GO" id="GO:0004842">
    <property type="term" value="F:ubiquitin-protein transferase activity"/>
    <property type="evidence" value="ECO:0007669"/>
    <property type="project" value="TreeGrafter"/>
</dbReference>
<dbReference type="Pfam" id="PF12796">
    <property type="entry name" value="Ank_2"/>
    <property type="match status" value="1"/>
</dbReference>
<dbReference type="EMBL" id="MU002330">
    <property type="protein sequence ID" value="KAF2787347.1"/>
    <property type="molecule type" value="Genomic_DNA"/>
</dbReference>
<feature type="non-terminal residue" evidence="4">
    <location>
        <position position="91"/>
    </location>
</feature>
<dbReference type="PANTHER" id="PTHR24171">
    <property type="entry name" value="ANKYRIN REPEAT DOMAIN-CONTAINING PROTEIN 39-RELATED"/>
    <property type="match status" value="1"/>
</dbReference>
<organism evidence="4 5">
    <name type="scientific">Melanomma pulvis-pyrius CBS 109.77</name>
    <dbReference type="NCBI Taxonomy" id="1314802"/>
    <lineage>
        <taxon>Eukaryota</taxon>
        <taxon>Fungi</taxon>
        <taxon>Dikarya</taxon>
        <taxon>Ascomycota</taxon>
        <taxon>Pezizomycotina</taxon>
        <taxon>Dothideomycetes</taxon>
        <taxon>Pleosporomycetidae</taxon>
        <taxon>Pleosporales</taxon>
        <taxon>Melanommataceae</taxon>
        <taxon>Melanomma</taxon>
    </lineage>
</organism>
<dbReference type="Gene3D" id="1.25.40.20">
    <property type="entry name" value="Ankyrin repeat-containing domain"/>
    <property type="match status" value="1"/>
</dbReference>
<protein>
    <submittedName>
        <fullName evidence="4">Ankyrin repeat protein</fullName>
    </submittedName>
</protein>
<evidence type="ECO:0000256" key="3">
    <source>
        <dbReference type="PROSITE-ProRule" id="PRU00023"/>
    </source>
</evidence>
<dbReference type="Pfam" id="PF13606">
    <property type="entry name" value="Ank_3"/>
    <property type="match status" value="1"/>
</dbReference>
<reference evidence="4" key="1">
    <citation type="journal article" date="2020" name="Stud. Mycol.">
        <title>101 Dothideomycetes genomes: a test case for predicting lifestyles and emergence of pathogens.</title>
        <authorList>
            <person name="Haridas S."/>
            <person name="Albert R."/>
            <person name="Binder M."/>
            <person name="Bloem J."/>
            <person name="Labutti K."/>
            <person name="Salamov A."/>
            <person name="Andreopoulos B."/>
            <person name="Baker S."/>
            <person name="Barry K."/>
            <person name="Bills G."/>
            <person name="Bluhm B."/>
            <person name="Cannon C."/>
            <person name="Castanera R."/>
            <person name="Culley D."/>
            <person name="Daum C."/>
            <person name="Ezra D."/>
            <person name="Gonzalez J."/>
            <person name="Henrissat B."/>
            <person name="Kuo A."/>
            <person name="Liang C."/>
            <person name="Lipzen A."/>
            <person name="Lutzoni F."/>
            <person name="Magnuson J."/>
            <person name="Mondo S."/>
            <person name="Nolan M."/>
            <person name="Ohm R."/>
            <person name="Pangilinan J."/>
            <person name="Park H.-J."/>
            <person name="Ramirez L."/>
            <person name="Alfaro M."/>
            <person name="Sun H."/>
            <person name="Tritt A."/>
            <person name="Yoshinaga Y."/>
            <person name="Zwiers L.-H."/>
            <person name="Turgeon B."/>
            <person name="Goodwin S."/>
            <person name="Spatafora J."/>
            <person name="Crous P."/>
            <person name="Grigoriev I."/>
        </authorList>
    </citation>
    <scope>NUCLEOTIDE SEQUENCE</scope>
    <source>
        <strain evidence="4">CBS 109.77</strain>
    </source>
</reference>
<dbReference type="Proteomes" id="UP000799757">
    <property type="component" value="Unassembled WGS sequence"/>
</dbReference>
<feature type="repeat" description="ANK" evidence="3">
    <location>
        <begin position="67"/>
        <end position="91"/>
    </location>
</feature>
<dbReference type="PROSITE" id="PS50088">
    <property type="entry name" value="ANK_REPEAT"/>
    <property type="match status" value="2"/>
</dbReference>
<dbReference type="OrthoDB" id="20872at2759"/>
<feature type="repeat" description="ANK" evidence="3">
    <location>
        <begin position="2"/>
        <end position="34"/>
    </location>
</feature>
<name>A0A6A6WUD8_9PLEO</name>
<accession>A0A6A6WUD8</accession>
<dbReference type="InterPro" id="IPR036770">
    <property type="entry name" value="Ankyrin_rpt-contain_sf"/>
</dbReference>
<dbReference type="PANTHER" id="PTHR24171:SF8">
    <property type="entry name" value="BRCA1-ASSOCIATED RING DOMAIN PROTEIN 1"/>
    <property type="match status" value="1"/>
</dbReference>
<keyword evidence="2 3" id="KW-0040">ANK repeat</keyword>
<keyword evidence="5" id="KW-1185">Reference proteome</keyword>
<dbReference type="AlphaFoldDB" id="A0A6A6WUD8"/>